<dbReference type="EMBL" id="KQ234356">
    <property type="protein sequence ID" value="KMZ79066.1"/>
    <property type="molecule type" value="Genomic_DNA"/>
</dbReference>
<dbReference type="InterPro" id="IPR037365">
    <property type="entry name" value="Slowmo/Ups"/>
</dbReference>
<proteinExistence type="predicted"/>
<protein>
    <recommendedName>
        <fullName evidence="1">PRELI/MSF1 domain-containing protein</fullName>
    </recommendedName>
</protein>
<evidence type="ECO:0000313" key="2">
    <source>
        <dbReference type="EMBL" id="KMZ79066.1"/>
    </source>
</evidence>
<organism evidence="2 3">
    <name type="scientific">Plasmodium vivax India VII</name>
    <dbReference type="NCBI Taxonomy" id="1077284"/>
    <lineage>
        <taxon>Eukaryota</taxon>
        <taxon>Sar</taxon>
        <taxon>Alveolata</taxon>
        <taxon>Apicomplexa</taxon>
        <taxon>Aconoidasida</taxon>
        <taxon>Haemosporida</taxon>
        <taxon>Plasmodiidae</taxon>
        <taxon>Plasmodium</taxon>
        <taxon>Plasmodium (Plasmodium)</taxon>
    </lineage>
</organism>
<feature type="domain" description="PRELI/MSF1" evidence="1">
    <location>
        <begin position="1"/>
        <end position="173"/>
    </location>
</feature>
<sequence length="190" mass="21904">MKLFEQEHMYQYDWGTVTTAFLQKYPNNAQNHIKSIDVIDRCIDAKEQTLRMRRVVHLQYFIPKLFRNLLNIDGRGVGIEDIDINLREKKLTVSTVNYTLTPLVNLTEKCVYLQKAGNDSQTHYKQTTTLDINGFGYMKSLVERAIINTVREKSKQGINIMNETIKRVTNENVNVKGSDVYAGAVEKGKK</sequence>
<dbReference type="InterPro" id="IPR006797">
    <property type="entry name" value="PRELI/MSF1_dom"/>
</dbReference>
<evidence type="ECO:0000313" key="3">
    <source>
        <dbReference type="Proteomes" id="UP000053562"/>
    </source>
</evidence>
<name>A0A0J9S8M4_PLAVI</name>
<dbReference type="OrthoDB" id="407630at2759"/>
<dbReference type="GO" id="GO:0005758">
    <property type="term" value="C:mitochondrial intermembrane space"/>
    <property type="evidence" value="ECO:0007669"/>
    <property type="project" value="InterPro"/>
</dbReference>
<accession>A0A0J9S8M4</accession>
<dbReference type="AlphaFoldDB" id="A0A0J9S8M4"/>
<dbReference type="Pfam" id="PF04707">
    <property type="entry name" value="PRELI"/>
    <property type="match status" value="1"/>
</dbReference>
<dbReference type="Proteomes" id="UP000053562">
    <property type="component" value="Unassembled WGS sequence"/>
</dbReference>
<dbReference type="PROSITE" id="PS50904">
    <property type="entry name" value="PRELI_MSF1"/>
    <property type="match status" value="1"/>
</dbReference>
<evidence type="ECO:0000259" key="1">
    <source>
        <dbReference type="PROSITE" id="PS50904"/>
    </source>
</evidence>
<reference evidence="2 3" key="1">
    <citation type="submission" date="2011-08" db="EMBL/GenBank/DDBJ databases">
        <title>The Genome Sequence of Plasmodium vivax India VII.</title>
        <authorList>
            <consortium name="The Broad Institute Genome Sequencing Platform"/>
            <consortium name="The Broad Institute Genome Sequencing Center for Infectious Disease"/>
            <person name="Neafsey D."/>
            <person name="Carlton J."/>
            <person name="Barnwell J."/>
            <person name="Collins W."/>
            <person name="Escalante A."/>
            <person name="Mullikin J."/>
            <person name="Saul A."/>
            <person name="Guigo R."/>
            <person name="Camara F."/>
            <person name="Young S.K."/>
            <person name="Zeng Q."/>
            <person name="Gargeya S."/>
            <person name="Fitzgerald M."/>
            <person name="Haas B."/>
            <person name="Abouelleil A."/>
            <person name="Alvarado L."/>
            <person name="Arachchi H.M."/>
            <person name="Berlin A."/>
            <person name="Brown A."/>
            <person name="Chapman S.B."/>
            <person name="Chen Z."/>
            <person name="Dunbar C."/>
            <person name="Freedman E."/>
            <person name="Gearin G."/>
            <person name="Gellesch M."/>
            <person name="Goldberg J."/>
            <person name="Griggs A."/>
            <person name="Gujja S."/>
            <person name="Heiman D."/>
            <person name="Howarth C."/>
            <person name="Larson L."/>
            <person name="Lui A."/>
            <person name="MacDonald P.J.P."/>
            <person name="Montmayeur A."/>
            <person name="Murphy C."/>
            <person name="Neiman D."/>
            <person name="Pearson M."/>
            <person name="Priest M."/>
            <person name="Roberts A."/>
            <person name="Saif S."/>
            <person name="Shea T."/>
            <person name="Shenoy N."/>
            <person name="Sisk P."/>
            <person name="Stolte C."/>
            <person name="Sykes S."/>
            <person name="Wortman J."/>
            <person name="Nusbaum C."/>
            <person name="Birren B."/>
        </authorList>
    </citation>
    <scope>NUCLEOTIDE SEQUENCE [LARGE SCALE GENOMIC DNA]</scope>
    <source>
        <strain evidence="2 3">India VII</strain>
    </source>
</reference>
<gene>
    <name evidence="2" type="ORF">PVIIG_05186</name>
</gene>
<dbReference type="PANTHER" id="PTHR11158">
    <property type="entry name" value="MSF1/PX19 RELATED"/>
    <property type="match status" value="1"/>
</dbReference>